<accession>A0A4T0HLX3</accession>
<dbReference type="GO" id="GO:0016020">
    <property type="term" value="C:membrane"/>
    <property type="evidence" value="ECO:0007669"/>
    <property type="project" value="UniProtKB-SubCell"/>
</dbReference>
<feature type="region of interest" description="Disordered" evidence="5">
    <location>
        <begin position="78"/>
        <end position="126"/>
    </location>
</feature>
<feature type="transmembrane region" description="Helical" evidence="6">
    <location>
        <begin position="181"/>
        <end position="197"/>
    </location>
</feature>
<dbReference type="CDD" id="cd18090">
    <property type="entry name" value="Arginine_MT_Sfm1"/>
    <property type="match status" value="1"/>
</dbReference>
<feature type="compositionally biased region" description="Polar residues" evidence="5">
    <location>
        <begin position="14"/>
        <end position="26"/>
    </location>
</feature>
<gene>
    <name evidence="8" type="ORF">E3P90_01491</name>
</gene>
<dbReference type="PANTHER" id="PTHR35517:SF1">
    <property type="entry name" value="PROTEIN ARGININE N-METHYLTRANSFERASE SFM1"/>
    <property type="match status" value="1"/>
</dbReference>
<feature type="transmembrane region" description="Helical" evidence="6">
    <location>
        <begin position="342"/>
        <end position="359"/>
    </location>
</feature>
<feature type="transmembrane region" description="Helical" evidence="6">
    <location>
        <begin position="247"/>
        <end position="265"/>
    </location>
</feature>
<dbReference type="InterPro" id="IPR027469">
    <property type="entry name" value="Cation_efflux_TMD_sf"/>
</dbReference>
<reference evidence="8 9" key="1">
    <citation type="submission" date="2019-03" db="EMBL/GenBank/DDBJ databases">
        <title>Sequencing 23 genomes of Wallemia ichthyophaga.</title>
        <authorList>
            <person name="Gostincar C."/>
        </authorList>
    </citation>
    <scope>NUCLEOTIDE SEQUENCE [LARGE SCALE GENOMIC DNA]</scope>
    <source>
        <strain evidence="8 9">EXF-8621</strain>
    </source>
</reference>
<feature type="transmembrane region" description="Helical" evidence="6">
    <location>
        <begin position="371"/>
        <end position="391"/>
    </location>
</feature>
<evidence type="ECO:0000256" key="6">
    <source>
        <dbReference type="SAM" id="Phobius"/>
    </source>
</evidence>
<dbReference type="EMBL" id="SPOF01000013">
    <property type="protein sequence ID" value="TIB13744.1"/>
    <property type="molecule type" value="Genomic_DNA"/>
</dbReference>
<dbReference type="Pfam" id="PF01545">
    <property type="entry name" value="Cation_efflux"/>
    <property type="match status" value="1"/>
</dbReference>
<keyword evidence="2 6" id="KW-0812">Transmembrane</keyword>
<feature type="compositionally biased region" description="Polar residues" evidence="5">
    <location>
        <begin position="87"/>
        <end position="118"/>
    </location>
</feature>
<dbReference type="PANTHER" id="PTHR35517">
    <property type="entry name" value="PROTEIN ARGININE N-METHYLTRANSFERASE SFM1"/>
    <property type="match status" value="1"/>
</dbReference>
<dbReference type="InterPro" id="IPR007364">
    <property type="entry name" value="SFM1-like"/>
</dbReference>
<dbReference type="Gene3D" id="1.20.1510.10">
    <property type="entry name" value="Cation efflux protein transmembrane domain"/>
    <property type="match status" value="1"/>
</dbReference>
<dbReference type="InterPro" id="IPR058533">
    <property type="entry name" value="Cation_efflux_TM"/>
</dbReference>
<evidence type="ECO:0000256" key="4">
    <source>
        <dbReference type="ARBA" id="ARBA00023136"/>
    </source>
</evidence>
<dbReference type="Pfam" id="PF04252">
    <property type="entry name" value="SFM1-like"/>
    <property type="match status" value="1"/>
</dbReference>
<keyword evidence="4 6" id="KW-0472">Membrane</keyword>
<dbReference type="GO" id="GO:0008324">
    <property type="term" value="F:monoatomic cation transmembrane transporter activity"/>
    <property type="evidence" value="ECO:0007669"/>
    <property type="project" value="InterPro"/>
</dbReference>
<comment type="subcellular location">
    <subcellularLocation>
        <location evidence="1">Membrane</location>
        <topology evidence="1">Multi-pass membrane protein</topology>
    </subcellularLocation>
</comment>
<evidence type="ECO:0000313" key="9">
    <source>
        <dbReference type="Proteomes" id="UP000306954"/>
    </source>
</evidence>
<evidence type="ECO:0000259" key="7">
    <source>
        <dbReference type="Pfam" id="PF01545"/>
    </source>
</evidence>
<evidence type="ECO:0000256" key="2">
    <source>
        <dbReference type="ARBA" id="ARBA00022692"/>
    </source>
</evidence>
<evidence type="ECO:0000256" key="3">
    <source>
        <dbReference type="ARBA" id="ARBA00022989"/>
    </source>
</evidence>
<dbReference type="SUPFAM" id="SSF161111">
    <property type="entry name" value="Cation efflux protein transmembrane domain-like"/>
    <property type="match status" value="1"/>
</dbReference>
<evidence type="ECO:0000256" key="1">
    <source>
        <dbReference type="ARBA" id="ARBA00004141"/>
    </source>
</evidence>
<feature type="transmembrane region" description="Helical" evidence="6">
    <location>
        <begin position="209"/>
        <end position="226"/>
    </location>
</feature>
<evidence type="ECO:0000313" key="8">
    <source>
        <dbReference type="EMBL" id="TIB13744.1"/>
    </source>
</evidence>
<proteinExistence type="predicted"/>
<dbReference type="GO" id="GO:0030003">
    <property type="term" value="P:intracellular monoatomic cation homeostasis"/>
    <property type="evidence" value="ECO:0007669"/>
    <property type="project" value="UniProtKB-ARBA"/>
</dbReference>
<feature type="region of interest" description="Disordered" evidence="5">
    <location>
        <begin position="1"/>
        <end position="28"/>
    </location>
</feature>
<name>A0A4T0HLX3_WALIC</name>
<sequence length="758" mass="83850">MNSPLQEYKGNVGSGSPRQPGSTNANHIKKHSIWEPLDGATVANSTDDVENEDVNIIPLLPSHKRMFSSVGAVGSMGTLLEDPHPDTQLNTKTSSNSLNFTPPNQILTPSLNTTPSSDKPNRRKHHHKRSLSHAFFSFNDPTVTVNSAVSSKLSSNFAKTKDSKPAPPPTFERRAFSLRKFAFTGVELLLGAWLWLAGQRIESLSTTGMGYLITFDSISLISINLFDWYRTVSPTYKKPFGIRRLETLSLFTQVIYLVFAVTYLAKESVEHALISSTEDDYREYNEYDHKYGIPFPTHLILLSAILPYIANKYYHNHHSLALITGTLLYNAPKMSSFINNPYSCLISLFGSAMWLTAALIPPPHHHICDQVIAGCMAVCIGYLIYPSLITLSRILLQTAPTSTTIPILREALREIETHPLVKHLDLPRIFQITPGAASTTLLDDDASCVDLARNSSCSSSFSSATGISNAHSLGSSFVSLKVLVGKETSDVDIFNLTLSASQLIRAHFAAAGTQCTVDVRRDANNSPHLLHTTTTTAMPAAHPTYVIEHVEEEEPEGYKIPEWSLREYRNMAASTHAGENARVIYTNLSSTSYDSLNQALAPSQGKAATTECYKEGIMDIITREGIPHEKVCLLDPKAEQPIQPQDLETFSHFLFGGILGDDPPRDRTKELRKFGFPGRHLGPRQMSTDTALGTTKRVVVDNIPMEKMDFVDDPTIVFTPQESVDMPYRYLNDGTGKPLMAPGMLDHIRKDLDKGLDF</sequence>
<evidence type="ECO:0000256" key="5">
    <source>
        <dbReference type="SAM" id="MobiDB-lite"/>
    </source>
</evidence>
<dbReference type="OrthoDB" id="373498at2759"/>
<comment type="caution">
    <text evidence="8">The sequence shown here is derived from an EMBL/GenBank/DDBJ whole genome shotgun (WGS) entry which is preliminary data.</text>
</comment>
<feature type="domain" description="Cation efflux protein transmembrane" evidence="7">
    <location>
        <begin position="202"/>
        <end position="396"/>
    </location>
</feature>
<protein>
    <recommendedName>
        <fullName evidence="7">Cation efflux protein transmembrane domain-containing protein</fullName>
    </recommendedName>
</protein>
<dbReference type="GO" id="GO:0098771">
    <property type="term" value="P:inorganic ion homeostasis"/>
    <property type="evidence" value="ECO:0007669"/>
    <property type="project" value="UniProtKB-ARBA"/>
</dbReference>
<dbReference type="Proteomes" id="UP000306954">
    <property type="component" value="Unassembled WGS sequence"/>
</dbReference>
<feature type="transmembrane region" description="Helical" evidence="6">
    <location>
        <begin position="291"/>
        <end position="310"/>
    </location>
</feature>
<dbReference type="GO" id="GO:0035241">
    <property type="term" value="F:protein-arginine omega-N monomethyltransferase activity"/>
    <property type="evidence" value="ECO:0007669"/>
    <property type="project" value="TreeGrafter"/>
</dbReference>
<keyword evidence="3 6" id="KW-1133">Transmembrane helix</keyword>
<organism evidence="8 9">
    <name type="scientific">Wallemia ichthyophaga</name>
    <dbReference type="NCBI Taxonomy" id="245174"/>
    <lineage>
        <taxon>Eukaryota</taxon>
        <taxon>Fungi</taxon>
        <taxon>Dikarya</taxon>
        <taxon>Basidiomycota</taxon>
        <taxon>Wallemiomycotina</taxon>
        <taxon>Wallemiomycetes</taxon>
        <taxon>Wallemiales</taxon>
        <taxon>Wallemiaceae</taxon>
        <taxon>Wallemia</taxon>
    </lineage>
</organism>
<dbReference type="AlphaFoldDB" id="A0A4T0HLX3"/>